<sequence length="65" mass="7013">GGGVSRLLCLIKIDIKTIVAYSSVVHINLILRRIITLNKIVIIGGYTIMVAHGLCSSGIYGKFIL</sequence>
<accession>A0A151IQU7</accession>
<gene>
    <name evidence="5" type="ORF">ALC62_00408</name>
</gene>
<dbReference type="InterPro" id="IPR001750">
    <property type="entry name" value="ND/Mrp_TM"/>
</dbReference>
<feature type="non-terminal residue" evidence="5">
    <location>
        <position position="1"/>
    </location>
</feature>
<name>A0A151IQU7_9HYME</name>
<evidence type="ECO:0000313" key="5">
    <source>
        <dbReference type="EMBL" id="KYN08605.1"/>
    </source>
</evidence>
<evidence type="ECO:0000256" key="3">
    <source>
        <dbReference type="ARBA" id="ARBA00049551"/>
    </source>
</evidence>
<comment type="catalytic activity">
    <reaction evidence="3">
        <text>a ubiquinone + NADH + 5 H(+)(in) = a ubiquinol + NAD(+) + 4 H(+)(out)</text>
        <dbReference type="Rhea" id="RHEA:29091"/>
        <dbReference type="Rhea" id="RHEA-COMP:9565"/>
        <dbReference type="Rhea" id="RHEA-COMP:9566"/>
        <dbReference type="ChEBI" id="CHEBI:15378"/>
        <dbReference type="ChEBI" id="CHEBI:16389"/>
        <dbReference type="ChEBI" id="CHEBI:17976"/>
        <dbReference type="ChEBI" id="CHEBI:57540"/>
        <dbReference type="ChEBI" id="CHEBI:57945"/>
        <dbReference type="EC" id="7.1.1.2"/>
    </reaction>
</comment>
<feature type="domain" description="NADH:quinone oxidoreductase/Mrp antiporter transmembrane" evidence="4">
    <location>
        <begin position="7"/>
        <end position="60"/>
    </location>
</feature>
<proteinExistence type="predicted"/>
<evidence type="ECO:0000256" key="1">
    <source>
        <dbReference type="ARBA" id="ARBA00003257"/>
    </source>
</evidence>
<protein>
    <recommendedName>
        <fullName evidence="2">NADH:ubiquinone reductase (H(+)-translocating)</fullName>
        <ecNumber evidence="2">7.1.1.2</ecNumber>
    </recommendedName>
</protein>
<dbReference type="AlphaFoldDB" id="A0A151IQU7"/>
<dbReference type="Proteomes" id="UP000078542">
    <property type="component" value="Unassembled WGS sequence"/>
</dbReference>
<dbReference type="Pfam" id="PF00361">
    <property type="entry name" value="Proton_antipo_M"/>
    <property type="match status" value="1"/>
</dbReference>
<keyword evidence="5" id="KW-0830">Ubiquinone</keyword>
<organism evidence="5 6">
    <name type="scientific">Cyphomyrmex costatus</name>
    <dbReference type="NCBI Taxonomy" id="456900"/>
    <lineage>
        <taxon>Eukaryota</taxon>
        <taxon>Metazoa</taxon>
        <taxon>Ecdysozoa</taxon>
        <taxon>Arthropoda</taxon>
        <taxon>Hexapoda</taxon>
        <taxon>Insecta</taxon>
        <taxon>Pterygota</taxon>
        <taxon>Neoptera</taxon>
        <taxon>Endopterygota</taxon>
        <taxon>Hymenoptera</taxon>
        <taxon>Apocrita</taxon>
        <taxon>Aculeata</taxon>
        <taxon>Formicoidea</taxon>
        <taxon>Formicidae</taxon>
        <taxon>Myrmicinae</taxon>
        <taxon>Cyphomyrmex</taxon>
    </lineage>
</organism>
<dbReference type="GO" id="GO:0008137">
    <property type="term" value="F:NADH dehydrogenase (ubiquinone) activity"/>
    <property type="evidence" value="ECO:0007669"/>
    <property type="project" value="UniProtKB-EC"/>
</dbReference>
<dbReference type="EMBL" id="KQ976751">
    <property type="protein sequence ID" value="KYN08605.1"/>
    <property type="molecule type" value="Genomic_DNA"/>
</dbReference>
<evidence type="ECO:0000313" key="6">
    <source>
        <dbReference type="Proteomes" id="UP000078542"/>
    </source>
</evidence>
<evidence type="ECO:0000256" key="2">
    <source>
        <dbReference type="ARBA" id="ARBA00012944"/>
    </source>
</evidence>
<evidence type="ECO:0000259" key="4">
    <source>
        <dbReference type="Pfam" id="PF00361"/>
    </source>
</evidence>
<dbReference type="STRING" id="456900.A0A151IQU7"/>
<comment type="function">
    <text evidence="1">Core subunit of the mitochondrial membrane respiratory chain NADH dehydrogenase (Complex I) that is believed to belong to the minimal assembly required for catalysis. Complex I functions in the transfer of electrons from NADH to the respiratory chain. The immediate electron acceptor for the enzyme is believed to be ubiquinone.</text>
</comment>
<reference evidence="5 6" key="1">
    <citation type="submission" date="2016-03" db="EMBL/GenBank/DDBJ databases">
        <title>Cyphomyrmex costatus WGS genome.</title>
        <authorList>
            <person name="Nygaard S."/>
            <person name="Hu H."/>
            <person name="Boomsma J."/>
            <person name="Zhang G."/>
        </authorList>
    </citation>
    <scope>NUCLEOTIDE SEQUENCE [LARGE SCALE GENOMIC DNA]</scope>
    <source>
        <strain evidence="5">MS0001</strain>
        <tissue evidence="5">Whole body</tissue>
    </source>
</reference>
<keyword evidence="6" id="KW-1185">Reference proteome</keyword>
<dbReference type="EC" id="7.1.1.2" evidence="2"/>